<reference evidence="1 2" key="1">
    <citation type="journal article" date="2016" name="Nat. Commun.">
        <title>Thousands of microbial genomes shed light on interconnected biogeochemical processes in an aquifer system.</title>
        <authorList>
            <person name="Anantharaman K."/>
            <person name="Brown C.T."/>
            <person name="Hug L.A."/>
            <person name="Sharon I."/>
            <person name="Castelle C.J."/>
            <person name="Probst A.J."/>
            <person name="Thomas B.C."/>
            <person name="Singh A."/>
            <person name="Wilkins M.J."/>
            <person name="Karaoz U."/>
            <person name="Brodie E.L."/>
            <person name="Williams K.H."/>
            <person name="Hubbard S.S."/>
            <person name="Banfield J.F."/>
        </authorList>
    </citation>
    <scope>NUCLEOTIDE SEQUENCE [LARGE SCALE GENOMIC DNA]</scope>
    <source>
        <strain evidence="2">RIFCSPLOWO2_12_FULL_64_10</strain>
    </source>
</reference>
<dbReference type="GO" id="GO:0004190">
    <property type="term" value="F:aspartic-type endopeptidase activity"/>
    <property type="evidence" value="ECO:0007669"/>
    <property type="project" value="InterPro"/>
</dbReference>
<evidence type="ECO:0000313" key="1">
    <source>
        <dbReference type="EMBL" id="OGG53789.1"/>
    </source>
</evidence>
<dbReference type="AlphaFoldDB" id="A0A1F6CXA1"/>
<dbReference type="Proteomes" id="UP000178606">
    <property type="component" value="Unassembled WGS sequence"/>
</dbReference>
<dbReference type="InterPro" id="IPR021109">
    <property type="entry name" value="Peptidase_aspartic_dom_sf"/>
</dbReference>
<dbReference type="EMBL" id="MFKF01000117">
    <property type="protein sequence ID" value="OGG53789.1"/>
    <property type="molecule type" value="Genomic_DNA"/>
</dbReference>
<evidence type="ECO:0008006" key="3">
    <source>
        <dbReference type="Google" id="ProtNLM"/>
    </source>
</evidence>
<dbReference type="PROSITE" id="PS00141">
    <property type="entry name" value="ASP_PROTEASE"/>
    <property type="match status" value="1"/>
</dbReference>
<dbReference type="GO" id="GO:0006508">
    <property type="term" value="P:proteolysis"/>
    <property type="evidence" value="ECO:0007669"/>
    <property type="project" value="InterPro"/>
</dbReference>
<accession>A0A1F6CXA1</accession>
<dbReference type="InterPro" id="IPR001969">
    <property type="entry name" value="Aspartic_peptidase_AS"/>
</dbReference>
<feature type="non-terminal residue" evidence="1">
    <location>
        <position position="1"/>
    </location>
</feature>
<protein>
    <recommendedName>
        <fullName evidence="3">Peptidase A2 domain-containing protein</fullName>
    </recommendedName>
</protein>
<name>A0A1F6CXA1_HANXR</name>
<sequence length="132" mass="14064">VPKLLVDSGAEFTWIPEPALKQAGVQVVKKALPFLMANGQTITRSTGYVILRAGEFETVDEVVFGQPGDLSLLGARTLEGFGATVDARKKRLVAAGPHLAAAVPVQVKRRRAVPADLSPHPPFLKERGSSLV</sequence>
<evidence type="ECO:0000313" key="2">
    <source>
        <dbReference type="Proteomes" id="UP000178606"/>
    </source>
</evidence>
<comment type="caution">
    <text evidence="1">The sequence shown here is derived from an EMBL/GenBank/DDBJ whole genome shotgun (WGS) entry which is preliminary data.</text>
</comment>
<gene>
    <name evidence="1" type="ORF">A3F84_01260</name>
</gene>
<organism evidence="1 2">
    <name type="scientific">Handelsmanbacteria sp. (strain RIFCSPLOWO2_12_FULL_64_10)</name>
    <dbReference type="NCBI Taxonomy" id="1817868"/>
    <lineage>
        <taxon>Bacteria</taxon>
        <taxon>Candidatus Handelsmaniibacteriota</taxon>
    </lineage>
</organism>
<dbReference type="Gene3D" id="2.40.70.10">
    <property type="entry name" value="Acid Proteases"/>
    <property type="match status" value="1"/>
</dbReference>
<proteinExistence type="predicted"/>
<dbReference type="SUPFAM" id="SSF50630">
    <property type="entry name" value="Acid proteases"/>
    <property type="match status" value="1"/>
</dbReference>